<dbReference type="InterPro" id="IPR032710">
    <property type="entry name" value="NTF2-like_dom_sf"/>
</dbReference>
<dbReference type="SUPFAM" id="SSF54427">
    <property type="entry name" value="NTF2-like"/>
    <property type="match status" value="1"/>
</dbReference>
<sequence>MDLRTTFDRLTDAWNAHDVDGFVAPFAEDCELTLPGFDAKGRQGLRDFWAENEKAFPDNQVVVHRTYVDGDTVVEESLFRGTNTGPLGNPDGTETPPTGARIEVPFAAVYTVRGDEVVRVRMYWDQLDMLAQLGLLPE</sequence>
<dbReference type="InterPro" id="IPR037401">
    <property type="entry name" value="SnoaL-like"/>
</dbReference>
<gene>
    <name evidence="3" type="ORF">ACFQH9_03665</name>
</gene>
<proteinExistence type="predicted"/>
<evidence type="ECO:0000313" key="4">
    <source>
        <dbReference type="Proteomes" id="UP001596119"/>
    </source>
</evidence>
<feature type="region of interest" description="Disordered" evidence="1">
    <location>
        <begin position="80"/>
        <end position="99"/>
    </location>
</feature>
<protein>
    <submittedName>
        <fullName evidence="3">Ester cyclase</fullName>
    </submittedName>
</protein>
<dbReference type="RefSeq" id="WP_379564169.1">
    <property type="nucleotide sequence ID" value="NZ_JBHSQK010000007.1"/>
</dbReference>
<dbReference type="Gene3D" id="3.10.450.50">
    <property type="match status" value="1"/>
</dbReference>
<dbReference type="Proteomes" id="UP001596119">
    <property type="component" value="Unassembled WGS sequence"/>
</dbReference>
<feature type="domain" description="SnoaL-like" evidence="2">
    <location>
        <begin position="8"/>
        <end position="120"/>
    </location>
</feature>
<reference evidence="4" key="1">
    <citation type="journal article" date="2019" name="Int. J. Syst. Evol. Microbiol.">
        <title>The Global Catalogue of Microorganisms (GCM) 10K type strain sequencing project: providing services to taxonomists for standard genome sequencing and annotation.</title>
        <authorList>
            <consortium name="The Broad Institute Genomics Platform"/>
            <consortium name="The Broad Institute Genome Sequencing Center for Infectious Disease"/>
            <person name="Wu L."/>
            <person name="Ma J."/>
        </authorList>
    </citation>
    <scope>NUCLEOTIDE SEQUENCE [LARGE SCALE GENOMIC DNA]</scope>
    <source>
        <strain evidence="4">CGMCC 4.7397</strain>
    </source>
</reference>
<organism evidence="3 4">
    <name type="scientific">Pseudonocardia lutea</name>
    <dbReference type="NCBI Taxonomy" id="2172015"/>
    <lineage>
        <taxon>Bacteria</taxon>
        <taxon>Bacillati</taxon>
        <taxon>Actinomycetota</taxon>
        <taxon>Actinomycetes</taxon>
        <taxon>Pseudonocardiales</taxon>
        <taxon>Pseudonocardiaceae</taxon>
        <taxon>Pseudonocardia</taxon>
    </lineage>
</organism>
<evidence type="ECO:0000259" key="2">
    <source>
        <dbReference type="Pfam" id="PF12680"/>
    </source>
</evidence>
<dbReference type="PANTHER" id="PTHR38436:SF1">
    <property type="entry name" value="ESTER CYCLASE"/>
    <property type="match status" value="1"/>
</dbReference>
<keyword evidence="4" id="KW-1185">Reference proteome</keyword>
<dbReference type="PANTHER" id="PTHR38436">
    <property type="entry name" value="POLYKETIDE CYCLASE SNOAL-LIKE DOMAIN"/>
    <property type="match status" value="1"/>
</dbReference>
<dbReference type="InterPro" id="IPR009959">
    <property type="entry name" value="Cyclase_SnoaL-like"/>
</dbReference>
<evidence type="ECO:0000313" key="3">
    <source>
        <dbReference type="EMBL" id="MFC5947375.1"/>
    </source>
</evidence>
<dbReference type="EMBL" id="JBHSQK010000007">
    <property type="protein sequence ID" value="MFC5947375.1"/>
    <property type="molecule type" value="Genomic_DNA"/>
</dbReference>
<evidence type="ECO:0000256" key="1">
    <source>
        <dbReference type="SAM" id="MobiDB-lite"/>
    </source>
</evidence>
<name>A0ABW1I2C8_9PSEU</name>
<dbReference type="Pfam" id="PF12680">
    <property type="entry name" value="SnoaL_2"/>
    <property type="match status" value="1"/>
</dbReference>
<accession>A0ABW1I2C8</accession>
<comment type="caution">
    <text evidence="3">The sequence shown here is derived from an EMBL/GenBank/DDBJ whole genome shotgun (WGS) entry which is preliminary data.</text>
</comment>